<evidence type="ECO:0008006" key="5">
    <source>
        <dbReference type="Google" id="ProtNLM"/>
    </source>
</evidence>
<reference evidence="4" key="1">
    <citation type="submission" date="2018-02" db="EMBL/GenBank/DDBJ databases">
        <authorList>
            <person name="Holder M.E."/>
            <person name="Ajami N.J."/>
            <person name="Petrosino J.F."/>
        </authorList>
    </citation>
    <scope>NUCLEOTIDE SEQUENCE [LARGE SCALE GENOMIC DNA]</scope>
    <source>
        <strain evidence="4">CCUG 47711</strain>
    </source>
</reference>
<keyword evidence="4" id="KW-1185">Reference proteome</keyword>
<gene>
    <name evidence="3" type="ORF">C5Q98_07325</name>
</gene>
<name>A0A2S0KPR7_9FIRM</name>
<feature type="region of interest" description="Disordered" evidence="1">
    <location>
        <begin position="203"/>
        <end position="223"/>
    </location>
</feature>
<evidence type="ECO:0000313" key="4">
    <source>
        <dbReference type="Proteomes" id="UP000237947"/>
    </source>
</evidence>
<sequence>MLEKIKTHLSNFISKAKEKLTQDKNKLESAYLIRTASFAVAMLAIAGTASLFQNSKFTERNSTLNASETTIESNQNDADLDSEIALYLDEGLNRSSDELYSTKETKETSTTTTTQATEATTSTTTAATTTTETTAATTATKTVTVGKGEGWWHVGERAGVDYRYLAVFNGKHWNENVYTGQVLKVPTAEELAKIELPVETAAPTQAQSNTNGNAPQATQAPVQTTAPATSSAAIYSVNDLIFHGRINWGGMQYTFYSQSVLPGYGLNIPGRHVSAAGFVCDADGYIVLASDYYAKGTVINTPFGAPGRVYDAFGTGQPAWRFDVYIR</sequence>
<organism evidence="3 4">
    <name type="scientific">Fastidiosipila sanguinis</name>
    <dbReference type="NCBI Taxonomy" id="236753"/>
    <lineage>
        <taxon>Bacteria</taxon>
        <taxon>Bacillati</taxon>
        <taxon>Bacillota</taxon>
        <taxon>Clostridia</taxon>
        <taxon>Eubacteriales</taxon>
        <taxon>Oscillospiraceae</taxon>
        <taxon>Fastidiosipila</taxon>
    </lineage>
</organism>
<dbReference type="Proteomes" id="UP000237947">
    <property type="component" value="Chromosome"/>
</dbReference>
<feature type="compositionally biased region" description="Basic and acidic residues" evidence="1">
    <location>
        <begin position="97"/>
        <end position="107"/>
    </location>
</feature>
<evidence type="ECO:0000256" key="2">
    <source>
        <dbReference type="SAM" id="Phobius"/>
    </source>
</evidence>
<feature type="region of interest" description="Disordered" evidence="1">
    <location>
        <begin position="97"/>
        <end position="125"/>
    </location>
</feature>
<dbReference type="InterPro" id="IPR036779">
    <property type="entry name" value="LysM_dom_sf"/>
</dbReference>
<feature type="transmembrane region" description="Helical" evidence="2">
    <location>
        <begin position="31"/>
        <end position="52"/>
    </location>
</feature>
<dbReference type="AlphaFoldDB" id="A0A2S0KPR7"/>
<dbReference type="OrthoDB" id="9785345at2"/>
<feature type="compositionally biased region" description="Low complexity" evidence="1">
    <location>
        <begin position="214"/>
        <end position="223"/>
    </location>
</feature>
<proteinExistence type="predicted"/>
<dbReference type="KEGG" id="fsa:C5Q98_07325"/>
<dbReference type="Gene3D" id="3.10.350.10">
    <property type="entry name" value="LysM domain"/>
    <property type="match status" value="1"/>
</dbReference>
<evidence type="ECO:0000313" key="3">
    <source>
        <dbReference type="EMBL" id="AVM43030.1"/>
    </source>
</evidence>
<keyword evidence="2" id="KW-0472">Membrane</keyword>
<dbReference type="RefSeq" id="WP_106012977.1">
    <property type="nucleotide sequence ID" value="NZ_CP027226.1"/>
</dbReference>
<feature type="compositionally biased region" description="Low complexity" evidence="1">
    <location>
        <begin position="108"/>
        <end position="125"/>
    </location>
</feature>
<feature type="compositionally biased region" description="Polar residues" evidence="1">
    <location>
        <begin position="203"/>
        <end position="213"/>
    </location>
</feature>
<evidence type="ECO:0000256" key="1">
    <source>
        <dbReference type="SAM" id="MobiDB-lite"/>
    </source>
</evidence>
<keyword evidence="2" id="KW-1133">Transmembrane helix</keyword>
<accession>A0A2S0KPR7</accession>
<dbReference type="SUPFAM" id="SSF54106">
    <property type="entry name" value="LysM domain"/>
    <property type="match status" value="1"/>
</dbReference>
<dbReference type="EMBL" id="CP027226">
    <property type="protein sequence ID" value="AVM43030.1"/>
    <property type="molecule type" value="Genomic_DNA"/>
</dbReference>
<keyword evidence="2" id="KW-0812">Transmembrane</keyword>
<protein>
    <recommendedName>
        <fullName evidence="5">LysM domain-containing protein</fullName>
    </recommendedName>
</protein>